<dbReference type="AlphaFoldDB" id="A0A3R7IE99"/>
<organism evidence="6 7">
    <name type="scientific">Alicycliphilus denitrificans</name>
    <dbReference type="NCBI Taxonomy" id="179636"/>
    <lineage>
        <taxon>Bacteria</taxon>
        <taxon>Pseudomonadati</taxon>
        <taxon>Pseudomonadota</taxon>
        <taxon>Betaproteobacteria</taxon>
        <taxon>Burkholderiales</taxon>
        <taxon>Comamonadaceae</taxon>
        <taxon>Alicycliphilus</taxon>
    </lineage>
</organism>
<reference evidence="6 7" key="1">
    <citation type="submission" date="2018-09" db="EMBL/GenBank/DDBJ databases">
        <title>Genome comparison of Alicycliphilus sp. BQ1, a polyurethanolytic bacterium, with its closest phylogenetic relatives Alicycliphilus denitrificans BC and K601, unable to attack polyurethane.</title>
        <authorList>
            <person name="Loza-Tavera H."/>
            <person name="Lozano L."/>
            <person name="Cevallos M."/>
            <person name="Maya-Lucas O."/>
            <person name="Garcia-Mena J."/>
            <person name="Hernandez J."/>
        </authorList>
    </citation>
    <scope>NUCLEOTIDE SEQUENCE [LARGE SCALE GENOMIC DNA]</scope>
    <source>
        <strain evidence="6 7">BQ1</strain>
    </source>
</reference>
<evidence type="ECO:0000256" key="2">
    <source>
        <dbReference type="ARBA" id="ARBA00023015"/>
    </source>
</evidence>
<name>A0A3R7IE99_9BURK</name>
<evidence type="ECO:0000256" key="1">
    <source>
        <dbReference type="ARBA" id="ARBA00009437"/>
    </source>
</evidence>
<feature type="domain" description="HTH lysR-type" evidence="5">
    <location>
        <begin position="11"/>
        <end position="64"/>
    </location>
</feature>
<dbReference type="PROSITE" id="PS50931">
    <property type="entry name" value="HTH_LYSR"/>
    <property type="match status" value="1"/>
</dbReference>
<dbReference type="PANTHER" id="PTHR30419">
    <property type="entry name" value="HTH-TYPE TRANSCRIPTIONAL REGULATOR YBHD"/>
    <property type="match status" value="1"/>
</dbReference>
<evidence type="ECO:0000313" key="6">
    <source>
        <dbReference type="EMBL" id="RKJ94562.1"/>
    </source>
</evidence>
<sequence length="305" mass="32909">MQKLMHYSLVDIRLFVAVADAGNVSRGAAHCFLAPSSASLRIKQLEESLGTRLFVREARGVSLTRAGQVMLEHCRRCLAELEQMHANLAPYAEGVKSHVTLFANSTAIASYLPEDLSVFLRAYPAVRVSLEERLSHEIVAAVAEGRADIGVVTWSDEHPDVTFWPYHEDELVIVAPAATELGQDGKVRFVECLAHPIVSLASGTAIHTFIAGKAAALGYPIDVRIQVAGFSAVVALVRSGAGIAIVPRSVMRNLQDDGVRTLTLLEPWAVRQLSVCARSDEKLLSSHAVALLQQLRGAYRGPAAG</sequence>
<dbReference type="SUPFAM" id="SSF53850">
    <property type="entry name" value="Periplasmic binding protein-like II"/>
    <property type="match status" value="1"/>
</dbReference>
<dbReference type="InterPro" id="IPR000847">
    <property type="entry name" value="LysR_HTH_N"/>
</dbReference>
<proteinExistence type="inferred from homology"/>
<dbReference type="FunFam" id="1.10.10.10:FF:000001">
    <property type="entry name" value="LysR family transcriptional regulator"/>
    <property type="match status" value="1"/>
</dbReference>
<dbReference type="Gene3D" id="3.40.190.290">
    <property type="match status" value="1"/>
</dbReference>
<keyword evidence="2" id="KW-0805">Transcription regulation</keyword>
<evidence type="ECO:0000256" key="3">
    <source>
        <dbReference type="ARBA" id="ARBA00023125"/>
    </source>
</evidence>
<keyword evidence="3" id="KW-0238">DNA-binding</keyword>
<dbReference type="GO" id="GO:0005829">
    <property type="term" value="C:cytosol"/>
    <property type="evidence" value="ECO:0007669"/>
    <property type="project" value="TreeGrafter"/>
</dbReference>
<dbReference type="GO" id="GO:0003677">
    <property type="term" value="F:DNA binding"/>
    <property type="evidence" value="ECO:0007669"/>
    <property type="project" value="UniProtKB-KW"/>
</dbReference>
<evidence type="ECO:0000259" key="5">
    <source>
        <dbReference type="PROSITE" id="PS50931"/>
    </source>
</evidence>
<dbReference type="InterPro" id="IPR050950">
    <property type="entry name" value="HTH-type_LysR_regulators"/>
</dbReference>
<dbReference type="GO" id="GO:0003700">
    <property type="term" value="F:DNA-binding transcription factor activity"/>
    <property type="evidence" value="ECO:0007669"/>
    <property type="project" value="InterPro"/>
</dbReference>
<dbReference type="InterPro" id="IPR005119">
    <property type="entry name" value="LysR_subst-bd"/>
</dbReference>
<dbReference type="Pfam" id="PF00126">
    <property type="entry name" value="HTH_1"/>
    <property type="match status" value="1"/>
</dbReference>
<dbReference type="EMBL" id="NKDB02000005">
    <property type="protein sequence ID" value="RKJ94562.1"/>
    <property type="molecule type" value="Genomic_DNA"/>
</dbReference>
<dbReference type="Pfam" id="PF03466">
    <property type="entry name" value="LysR_substrate"/>
    <property type="match status" value="1"/>
</dbReference>
<dbReference type="CDD" id="cd08421">
    <property type="entry name" value="PBP2_LTTR_like_1"/>
    <property type="match status" value="1"/>
</dbReference>
<dbReference type="PANTHER" id="PTHR30419:SF2">
    <property type="entry name" value="LYSR FAMILY TRANSCRIPTIONAL REGULATOR"/>
    <property type="match status" value="1"/>
</dbReference>
<dbReference type="InterPro" id="IPR036390">
    <property type="entry name" value="WH_DNA-bd_sf"/>
</dbReference>
<comment type="similarity">
    <text evidence="1">Belongs to the LysR transcriptional regulatory family.</text>
</comment>
<gene>
    <name evidence="6" type="ORF">CE154_019810</name>
</gene>
<accession>A0A3R7IE99</accession>
<dbReference type="SUPFAM" id="SSF46785">
    <property type="entry name" value="Winged helix' DNA-binding domain"/>
    <property type="match status" value="1"/>
</dbReference>
<evidence type="ECO:0000313" key="7">
    <source>
        <dbReference type="Proteomes" id="UP000216225"/>
    </source>
</evidence>
<dbReference type="RefSeq" id="WP_094437140.1">
    <property type="nucleotide sequence ID" value="NZ_AP024172.1"/>
</dbReference>
<protein>
    <submittedName>
        <fullName evidence="6">LysR family transcriptional regulator</fullName>
    </submittedName>
</protein>
<dbReference type="Proteomes" id="UP000216225">
    <property type="component" value="Unassembled WGS sequence"/>
</dbReference>
<dbReference type="InterPro" id="IPR036388">
    <property type="entry name" value="WH-like_DNA-bd_sf"/>
</dbReference>
<comment type="caution">
    <text evidence="6">The sequence shown here is derived from an EMBL/GenBank/DDBJ whole genome shotgun (WGS) entry which is preliminary data.</text>
</comment>
<keyword evidence="4" id="KW-0804">Transcription</keyword>
<evidence type="ECO:0000256" key="4">
    <source>
        <dbReference type="ARBA" id="ARBA00023163"/>
    </source>
</evidence>
<dbReference type="Gene3D" id="1.10.10.10">
    <property type="entry name" value="Winged helix-like DNA-binding domain superfamily/Winged helix DNA-binding domain"/>
    <property type="match status" value="1"/>
</dbReference>